<evidence type="ECO:0000256" key="1">
    <source>
        <dbReference type="SAM" id="MobiDB-lite"/>
    </source>
</evidence>
<organism evidence="2 3">
    <name type="scientific">Sediminibacterium goheungense</name>
    <dbReference type="NCBI Taxonomy" id="1086393"/>
    <lineage>
        <taxon>Bacteria</taxon>
        <taxon>Pseudomonadati</taxon>
        <taxon>Bacteroidota</taxon>
        <taxon>Chitinophagia</taxon>
        <taxon>Chitinophagales</taxon>
        <taxon>Chitinophagaceae</taxon>
        <taxon>Sediminibacterium</taxon>
    </lineage>
</organism>
<protein>
    <submittedName>
        <fullName evidence="2">Uncharacterized protein</fullName>
    </submittedName>
</protein>
<evidence type="ECO:0000313" key="3">
    <source>
        <dbReference type="Proteomes" id="UP000295741"/>
    </source>
</evidence>
<keyword evidence="3" id="KW-1185">Reference proteome</keyword>
<sequence length="232" mass="26985">MWVVVYIYELGIILDNTQIDKFMSEKELRDILFQKLKDIVKSPYLIETEVPVPYKHIYIPTDGETKLEIWCFKQDITIYKILFDKTVKQKDSKVMKEAKTLIEVVLEKDSGQNSHHAGLPFVILELKKGQPNTHEILTYSQKAEMIKTIFPYCQFLFLILGDVSARSYRHGINFDQVISLKNPNDDDEIKGLKKILKEHFNIAKTRLKQLTETNRKRKIKSKGAANPSLPKT</sequence>
<gene>
    <name evidence="2" type="ORF">BC659_1596</name>
</gene>
<feature type="region of interest" description="Disordered" evidence="1">
    <location>
        <begin position="213"/>
        <end position="232"/>
    </location>
</feature>
<dbReference type="AlphaFoldDB" id="A0A4R6IUK6"/>
<dbReference type="EMBL" id="SNWP01000011">
    <property type="protein sequence ID" value="TDO26290.1"/>
    <property type="molecule type" value="Genomic_DNA"/>
</dbReference>
<comment type="caution">
    <text evidence="2">The sequence shown here is derived from an EMBL/GenBank/DDBJ whole genome shotgun (WGS) entry which is preliminary data.</text>
</comment>
<proteinExistence type="predicted"/>
<accession>A0A4R6IUK6</accession>
<evidence type="ECO:0000313" key="2">
    <source>
        <dbReference type="EMBL" id="TDO26290.1"/>
    </source>
</evidence>
<name>A0A4R6IUK6_9BACT</name>
<reference evidence="2 3" key="1">
    <citation type="submission" date="2019-03" db="EMBL/GenBank/DDBJ databases">
        <title>Genomic Encyclopedia of Archaeal and Bacterial Type Strains, Phase II (KMG-II): from individual species to whole genera.</title>
        <authorList>
            <person name="Goeker M."/>
        </authorList>
    </citation>
    <scope>NUCLEOTIDE SEQUENCE [LARGE SCALE GENOMIC DNA]</scope>
    <source>
        <strain evidence="2 3">DSM 28323</strain>
    </source>
</reference>
<dbReference type="Proteomes" id="UP000295741">
    <property type="component" value="Unassembled WGS sequence"/>
</dbReference>